<dbReference type="AlphaFoldDB" id="J9H4H0"/>
<proteinExistence type="predicted"/>
<protein>
    <submittedName>
        <fullName evidence="1">Uncharacterized protein</fullName>
    </submittedName>
</protein>
<name>J9H4H0_9ZZZZ</name>
<comment type="caution">
    <text evidence="1">The sequence shown here is derived from an EMBL/GenBank/DDBJ whole genome shotgun (WGS) entry which is preliminary data.</text>
</comment>
<dbReference type="EMBL" id="AMCI01000008">
    <property type="protein sequence ID" value="EJX10963.1"/>
    <property type="molecule type" value="Genomic_DNA"/>
</dbReference>
<gene>
    <name evidence="1" type="ORF">EVA_00312</name>
</gene>
<evidence type="ECO:0000313" key="1">
    <source>
        <dbReference type="EMBL" id="EJX10963.1"/>
    </source>
</evidence>
<sequence>MVTYTPYAGILYPVPLAGLHLSSETQQQYIGHLIFIPSKQK</sequence>
<accession>J9H4H0</accession>
<organism evidence="1">
    <name type="scientific">gut metagenome</name>
    <dbReference type="NCBI Taxonomy" id="749906"/>
    <lineage>
        <taxon>unclassified sequences</taxon>
        <taxon>metagenomes</taxon>
        <taxon>organismal metagenomes</taxon>
    </lineage>
</organism>
<reference evidence="1" key="1">
    <citation type="journal article" date="2012" name="PLoS ONE">
        <title>Gene sets for utilization of primary and secondary nutrition supplies in the distal gut of endangered iberian lynx.</title>
        <authorList>
            <person name="Alcaide M."/>
            <person name="Messina E."/>
            <person name="Richter M."/>
            <person name="Bargiela R."/>
            <person name="Peplies J."/>
            <person name="Huws S.A."/>
            <person name="Newbold C.J."/>
            <person name="Golyshin P.N."/>
            <person name="Simon M.A."/>
            <person name="Lopez G."/>
            <person name="Yakimov M.M."/>
            <person name="Ferrer M."/>
        </authorList>
    </citation>
    <scope>NUCLEOTIDE SEQUENCE</scope>
</reference>